<proteinExistence type="inferred from homology"/>
<reference evidence="16" key="1">
    <citation type="submission" date="2012-02" db="EMBL/GenBank/DDBJ databases">
        <title>The complete genome of Halobacteroides halobius DSM 5150.</title>
        <authorList>
            <person name="Lucas S."/>
            <person name="Copeland A."/>
            <person name="Lapidus A."/>
            <person name="Glavina del Rio T."/>
            <person name="Dalin E."/>
            <person name="Tice H."/>
            <person name="Bruce D."/>
            <person name="Goodwin L."/>
            <person name="Pitluck S."/>
            <person name="Peters L."/>
            <person name="Mikhailova N."/>
            <person name="Gu W."/>
            <person name="Kyrpides N."/>
            <person name="Mavromatis K."/>
            <person name="Ivanova N."/>
            <person name="Brettin T."/>
            <person name="Detter J.C."/>
            <person name="Han C."/>
            <person name="Larimer F."/>
            <person name="Land M."/>
            <person name="Hauser L."/>
            <person name="Markowitz V."/>
            <person name="Cheng J.-F."/>
            <person name="Hugenholtz P."/>
            <person name="Woyke T."/>
            <person name="Wu D."/>
            <person name="Tindall B."/>
            <person name="Pomrenke H."/>
            <person name="Brambilla E."/>
            <person name="Klenk H.-P."/>
            <person name="Eisen J.A."/>
        </authorList>
    </citation>
    <scope>NUCLEOTIDE SEQUENCE [LARGE SCALE GENOMIC DNA]</scope>
    <source>
        <strain evidence="16">ATCC 35273 / DSM 5150 / MD-1</strain>
    </source>
</reference>
<feature type="domain" description="Ribosomal RNA small subunit methyltransferase E methyltransferase" evidence="13">
    <location>
        <begin position="73"/>
        <end position="238"/>
    </location>
</feature>
<evidence type="ECO:0000313" key="15">
    <source>
        <dbReference type="EMBL" id="AGB41806.1"/>
    </source>
</evidence>
<dbReference type="PATRIC" id="fig|748449.3.peg.1825"/>
<evidence type="ECO:0000313" key="16">
    <source>
        <dbReference type="Proteomes" id="UP000010880"/>
    </source>
</evidence>
<dbReference type="SUPFAM" id="SSF88697">
    <property type="entry name" value="PUA domain-like"/>
    <property type="match status" value="1"/>
</dbReference>
<evidence type="ECO:0000256" key="7">
    <source>
        <dbReference type="ARBA" id="ARBA00022603"/>
    </source>
</evidence>
<comment type="similarity">
    <text evidence="2 12">Belongs to the RNA methyltransferase RsmE family.</text>
</comment>
<dbReference type="RefSeq" id="WP_015327522.1">
    <property type="nucleotide sequence ID" value="NC_019978.1"/>
</dbReference>
<evidence type="ECO:0000256" key="6">
    <source>
        <dbReference type="ARBA" id="ARBA00022552"/>
    </source>
</evidence>
<dbReference type="EMBL" id="CP003359">
    <property type="protein sequence ID" value="AGB41806.1"/>
    <property type="molecule type" value="Genomic_DNA"/>
</dbReference>
<gene>
    <name evidence="15" type="ordered locus">Halha_1895</name>
</gene>
<evidence type="ECO:0000256" key="10">
    <source>
        <dbReference type="ARBA" id="ARBA00025699"/>
    </source>
</evidence>
<evidence type="ECO:0000256" key="11">
    <source>
        <dbReference type="ARBA" id="ARBA00047944"/>
    </source>
</evidence>
<dbReference type="NCBIfam" id="TIGR00046">
    <property type="entry name" value="RsmE family RNA methyltransferase"/>
    <property type="match status" value="1"/>
</dbReference>
<dbReference type="PANTHER" id="PTHR30027">
    <property type="entry name" value="RIBOSOMAL RNA SMALL SUBUNIT METHYLTRANSFERASE E"/>
    <property type="match status" value="1"/>
</dbReference>
<comment type="function">
    <text evidence="10 12">Specifically methylates the N3 position of the uracil ring of uridine 1498 (m3U1498) in 16S rRNA. Acts on the fully assembled 30S ribosomal subunit.</text>
</comment>
<keyword evidence="8 12" id="KW-0808">Transferase</keyword>
<dbReference type="Pfam" id="PF20260">
    <property type="entry name" value="PUA_4"/>
    <property type="match status" value="1"/>
</dbReference>
<evidence type="ECO:0000259" key="13">
    <source>
        <dbReference type="Pfam" id="PF04452"/>
    </source>
</evidence>
<dbReference type="Gene3D" id="2.40.240.20">
    <property type="entry name" value="Hypothetical PUA domain-like, domain 1"/>
    <property type="match status" value="1"/>
</dbReference>
<dbReference type="InterPro" id="IPR006700">
    <property type="entry name" value="RsmE"/>
</dbReference>
<evidence type="ECO:0000256" key="4">
    <source>
        <dbReference type="ARBA" id="ARBA00013673"/>
    </source>
</evidence>
<evidence type="ECO:0000256" key="5">
    <source>
        <dbReference type="ARBA" id="ARBA00022490"/>
    </source>
</evidence>
<dbReference type="Pfam" id="PF04452">
    <property type="entry name" value="Methyltrans_RNA"/>
    <property type="match status" value="1"/>
</dbReference>
<dbReference type="InterPro" id="IPR046886">
    <property type="entry name" value="RsmE_MTase_dom"/>
</dbReference>
<dbReference type="eggNOG" id="COG1385">
    <property type="taxonomic scope" value="Bacteria"/>
</dbReference>
<keyword evidence="5 12" id="KW-0963">Cytoplasm</keyword>
<dbReference type="AlphaFoldDB" id="L0K9Y6"/>
<keyword evidence="16" id="KW-1185">Reference proteome</keyword>
<dbReference type="PANTHER" id="PTHR30027:SF3">
    <property type="entry name" value="16S RRNA (URACIL(1498)-N(3))-METHYLTRANSFERASE"/>
    <property type="match status" value="1"/>
</dbReference>
<comment type="subcellular location">
    <subcellularLocation>
        <location evidence="1 12">Cytoplasm</location>
    </subcellularLocation>
</comment>
<dbReference type="GO" id="GO:0005737">
    <property type="term" value="C:cytoplasm"/>
    <property type="evidence" value="ECO:0007669"/>
    <property type="project" value="UniProtKB-SubCell"/>
</dbReference>
<evidence type="ECO:0000256" key="3">
    <source>
        <dbReference type="ARBA" id="ARBA00012328"/>
    </source>
</evidence>
<dbReference type="InterPro" id="IPR029028">
    <property type="entry name" value="Alpha/beta_knot_MTases"/>
</dbReference>
<dbReference type="STRING" id="748449.Halha_1895"/>
<dbReference type="Proteomes" id="UP000010880">
    <property type="component" value="Chromosome"/>
</dbReference>
<dbReference type="HOGENOM" id="CLU_067442_3_0_9"/>
<dbReference type="InterPro" id="IPR029026">
    <property type="entry name" value="tRNA_m1G_MTases_N"/>
</dbReference>
<dbReference type="PIRSF" id="PIRSF015601">
    <property type="entry name" value="MTase_slr0722"/>
    <property type="match status" value="1"/>
</dbReference>
<dbReference type="KEGG" id="hhl:Halha_1895"/>
<dbReference type="InterPro" id="IPR015947">
    <property type="entry name" value="PUA-like_sf"/>
</dbReference>
<dbReference type="OrthoDB" id="9815641at2"/>
<dbReference type="CDD" id="cd18084">
    <property type="entry name" value="RsmE-like"/>
    <property type="match status" value="1"/>
</dbReference>
<protein>
    <recommendedName>
        <fullName evidence="4 12">Ribosomal RNA small subunit methyltransferase E</fullName>
        <ecNumber evidence="3 12">2.1.1.193</ecNumber>
    </recommendedName>
</protein>
<name>L0K9Y6_HALHC</name>
<feature type="domain" description="Ribosomal RNA small subunit methyltransferase E PUA-like" evidence="14">
    <location>
        <begin position="18"/>
        <end position="56"/>
    </location>
</feature>
<evidence type="ECO:0000256" key="9">
    <source>
        <dbReference type="ARBA" id="ARBA00022691"/>
    </source>
</evidence>
<keyword evidence="9 12" id="KW-0949">S-adenosyl-L-methionine</keyword>
<dbReference type="GO" id="GO:0070475">
    <property type="term" value="P:rRNA base methylation"/>
    <property type="evidence" value="ECO:0007669"/>
    <property type="project" value="TreeGrafter"/>
</dbReference>
<keyword evidence="7 12" id="KW-0489">Methyltransferase</keyword>
<keyword evidence="6 12" id="KW-0698">rRNA processing</keyword>
<dbReference type="GO" id="GO:0070042">
    <property type="term" value="F:rRNA (uridine-N3-)-methyltransferase activity"/>
    <property type="evidence" value="ECO:0007669"/>
    <property type="project" value="TreeGrafter"/>
</dbReference>
<dbReference type="SUPFAM" id="SSF75217">
    <property type="entry name" value="alpha/beta knot"/>
    <property type="match status" value="1"/>
</dbReference>
<evidence type="ECO:0000256" key="2">
    <source>
        <dbReference type="ARBA" id="ARBA00005528"/>
    </source>
</evidence>
<evidence type="ECO:0000259" key="14">
    <source>
        <dbReference type="Pfam" id="PF20260"/>
    </source>
</evidence>
<dbReference type="InterPro" id="IPR046887">
    <property type="entry name" value="RsmE_PUA-like"/>
</dbReference>
<dbReference type="EC" id="2.1.1.193" evidence="3 12"/>
<organism evidence="15 16">
    <name type="scientific">Halobacteroides halobius (strain ATCC 35273 / DSM 5150 / MD-1)</name>
    <dbReference type="NCBI Taxonomy" id="748449"/>
    <lineage>
        <taxon>Bacteria</taxon>
        <taxon>Bacillati</taxon>
        <taxon>Bacillota</taxon>
        <taxon>Clostridia</taxon>
        <taxon>Halanaerobiales</taxon>
        <taxon>Halobacteroidaceae</taxon>
        <taxon>Halobacteroides</taxon>
    </lineage>
</organism>
<accession>L0K9Y6</accession>
<dbReference type="Gene3D" id="3.40.1280.10">
    <property type="match status" value="1"/>
</dbReference>
<evidence type="ECO:0000256" key="8">
    <source>
        <dbReference type="ARBA" id="ARBA00022679"/>
    </source>
</evidence>
<sequence>MNHFFVTPKDIREDQVLITGSDVGHITRSLRLSAKDKITVADGEGNKYLVELIRTTNEVVEGQIIEEIERKVESTVEITLIQGVPKRKKKMDLIVQKCTELGIDKIIPIITERTVVKLTDKKANKRQDRWQKIALEAAKQSRRAKVPTIAKIKDFAQMPAVASDDLALIPWEDEDTTGIKEVMQEQNVSKVVILIGPEGGFSQSEVNQAKKIGFKPVSLGARILRTETAGITAVALAQYELGDLGAMKQLINS</sequence>
<evidence type="ECO:0000256" key="12">
    <source>
        <dbReference type="PIRNR" id="PIRNR015601"/>
    </source>
</evidence>
<evidence type="ECO:0000256" key="1">
    <source>
        <dbReference type="ARBA" id="ARBA00004496"/>
    </source>
</evidence>
<dbReference type="NCBIfam" id="NF008692">
    <property type="entry name" value="PRK11713.1-5"/>
    <property type="match status" value="1"/>
</dbReference>
<comment type="catalytic activity">
    <reaction evidence="11 12">
        <text>uridine(1498) in 16S rRNA + S-adenosyl-L-methionine = N(3)-methyluridine(1498) in 16S rRNA + S-adenosyl-L-homocysteine + H(+)</text>
        <dbReference type="Rhea" id="RHEA:42920"/>
        <dbReference type="Rhea" id="RHEA-COMP:10283"/>
        <dbReference type="Rhea" id="RHEA-COMP:10284"/>
        <dbReference type="ChEBI" id="CHEBI:15378"/>
        <dbReference type="ChEBI" id="CHEBI:57856"/>
        <dbReference type="ChEBI" id="CHEBI:59789"/>
        <dbReference type="ChEBI" id="CHEBI:65315"/>
        <dbReference type="ChEBI" id="CHEBI:74502"/>
        <dbReference type="EC" id="2.1.1.193"/>
    </reaction>
</comment>